<evidence type="ECO:0000259" key="13">
    <source>
        <dbReference type="Pfam" id="PF00593"/>
    </source>
</evidence>
<evidence type="ECO:0000313" key="15">
    <source>
        <dbReference type="EMBL" id="SEA08144.1"/>
    </source>
</evidence>
<protein>
    <submittedName>
        <fullName evidence="15">Iron complex outermembrane recepter protein</fullName>
    </submittedName>
</protein>
<keyword evidence="7 10" id="KW-0472">Membrane</keyword>
<keyword evidence="16" id="KW-1185">Reference proteome</keyword>
<dbReference type="RefSeq" id="WP_092133238.1">
    <property type="nucleotide sequence ID" value="NZ_FNQK01000006.1"/>
</dbReference>
<dbReference type="Pfam" id="PF07715">
    <property type="entry name" value="Plug"/>
    <property type="match status" value="1"/>
</dbReference>
<dbReference type="GO" id="GO:0015344">
    <property type="term" value="F:siderophore uptake transmembrane transporter activity"/>
    <property type="evidence" value="ECO:0007669"/>
    <property type="project" value="TreeGrafter"/>
</dbReference>
<dbReference type="AlphaFoldDB" id="A0A1H3YAZ1"/>
<feature type="signal peptide" evidence="12">
    <location>
        <begin position="1"/>
        <end position="19"/>
    </location>
</feature>
<evidence type="ECO:0000256" key="10">
    <source>
        <dbReference type="PROSITE-ProRule" id="PRU01360"/>
    </source>
</evidence>
<dbReference type="InterPro" id="IPR036942">
    <property type="entry name" value="Beta-barrel_TonB_sf"/>
</dbReference>
<dbReference type="InterPro" id="IPR000531">
    <property type="entry name" value="Beta-barrel_TonB"/>
</dbReference>
<keyword evidence="3 10" id="KW-1134">Transmembrane beta strand</keyword>
<comment type="subcellular location">
    <subcellularLocation>
        <location evidence="1 10">Cell outer membrane</location>
        <topology evidence="1 10">Multi-pass membrane protein</topology>
    </subcellularLocation>
</comment>
<keyword evidence="5 12" id="KW-0732">Signal</keyword>
<dbReference type="InterPro" id="IPR039426">
    <property type="entry name" value="TonB-dep_rcpt-like"/>
</dbReference>
<dbReference type="OrthoDB" id="9762903at2"/>
<dbReference type="Gene3D" id="2.170.130.10">
    <property type="entry name" value="TonB-dependent receptor, plug domain"/>
    <property type="match status" value="1"/>
</dbReference>
<keyword evidence="9 10" id="KW-0998">Cell outer membrane</keyword>
<dbReference type="SUPFAM" id="SSF56935">
    <property type="entry name" value="Porins"/>
    <property type="match status" value="1"/>
</dbReference>
<organism evidence="15 16">
    <name type="scientific">Bizionia paragorgiae</name>
    <dbReference type="NCBI Taxonomy" id="283786"/>
    <lineage>
        <taxon>Bacteria</taxon>
        <taxon>Pseudomonadati</taxon>
        <taxon>Bacteroidota</taxon>
        <taxon>Flavobacteriia</taxon>
        <taxon>Flavobacteriales</taxon>
        <taxon>Flavobacteriaceae</taxon>
        <taxon>Bizionia</taxon>
    </lineage>
</organism>
<feature type="domain" description="TonB-dependent receptor-like beta-barrel" evidence="13">
    <location>
        <begin position="175"/>
        <end position="590"/>
    </location>
</feature>
<evidence type="ECO:0000256" key="7">
    <source>
        <dbReference type="ARBA" id="ARBA00023136"/>
    </source>
</evidence>
<keyword evidence="2 10" id="KW-0813">Transport</keyword>
<evidence type="ECO:0000256" key="6">
    <source>
        <dbReference type="ARBA" id="ARBA00023077"/>
    </source>
</evidence>
<evidence type="ECO:0000256" key="1">
    <source>
        <dbReference type="ARBA" id="ARBA00004571"/>
    </source>
</evidence>
<dbReference type="STRING" id="283786.SAMN04487990_106102"/>
<dbReference type="Gene3D" id="2.40.170.20">
    <property type="entry name" value="TonB-dependent receptor, beta-barrel domain"/>
    <property type="match status" value="1"/>
</dbReference>
<evidence type="ECO:0000256" key="2">
    <source>
        <dbReference type="ARBA" id="ARBA00022448"/>
    </source>
</evidence>
<dbReference type="Proteomes" id="UP000198846">
    <property type="component" value="Unassembled WGS sequence"/>
</dbReference>
<evidence type="ECO:0000256" key="11">
    <source>
        <dbReference type="RuleBase" id="RU003357"/>
    </source>
</evidence>
<evidence type="ECO:0000259" key="14">
    <source>
        <dbReference type="Pfam" id="PF07715"/>
    </source>
</evidence>
<dbReference type="PROSITE" id="PS52016">
    <property type="entry name" value="TONB_DEPENDENT_REC_3"/>
    <property type="match status" value="1"/>
</dbReference>
<evidence type="ECO:0000256" key="3">
    <source>
        <dbReference type="ARBA" id="ARBA00022452"/>
    </source>
</evidence>
<evidence type="ECO:0000313" key="16">
    <source>
        <dbReference type="Proteomes" id="UP000198846"/>
    </source>
</evidence>
<dbReference type="InterPro" id="IPR012910">
    <property type="entry name" value="Plug_dom"/>
</dbReference>
<gene>
    <name evidence="15" type="ORF">SAMN04487990_106102</name>
</gene>
<feature type="chain" id="PRO_5011736821" evidence="12">
    <location>
        <begin position="20"/>
        <end position="616"/>
    </location>
</feature>
<dbReference type="InterPro" id="IPR037066">
    <property type="entry name" value="Plug_dom_sf"/>
</dbReference>
<evidence type="ECO:0000256" key="8">
    <source>
        <dbReference type="ARBA" id="ARBA00023170"/>
    </source>
</evidence>
<name>A0A1H3YAZ1_BIZPA</name>
<keyword evidence="4 10" id="KW-0812">Transmembrane</keyword>
<dbReference type="PANTHER" id="PTHR30069:SF29">
    <property type="entry name" value="HEMOGLOBIN AND HEMOGLOBIN-HAPTOGLOBIN-BINDING PROTEIN 1-RELATED"/>
    <property type="match status" value="1"/>
</dbReference>
<feature type="domain" description="TonB-dependent receptor plug" evidence="14">
    <location>
        <begin position="53"/>
        <end position="144"/>
    </location>
</feature>
<evidence type="ECO:0000256" key="4">
    <source>
        <dbReference type="ARBA" id="ARBA00022692"/>
    </source>
</evidence>
<dbReference type="Pfam" id="PF00593">
    <property type="entry name" value="TonB_dep_Rec_b-barrel"/>
    <property type="match status" value="1"/>
</dbReference>
<dbReference type="GO" id="GO:0044718">
    <property type="term" value="P:siderophore transmembrane transport"/>
    <property type="evidence" value="ECO:0007669"/>
    <property type="project" value="TreeGrafter"/>
</dbReference>
<sequence>MKHIICLLLVLSVCFGGIAQTQLDSIQSLDEVVLSDVKLKQYAPGFKIEVLKDSVLRTNAQSLTGLLAFNSNIYFKENGNGMVSSPSFRGTNASQTAVIWNGIPINSQLNGQTDFNTINTTHYNDIAIRSGGGSVQYGSGAIGGSIHLNNTLLFKPHFDTTMRLGYGSYDTKTGSVSSAIGSDRWSVNVGLAYNASENDYPYLGTTKKNVNGAYNNLDLNLNLGYFISDNDVLKLYHQHFIGNRDFSGTVATPSQSHYEDKNYRSLIEWSHLAKAFNYQLKVAHLQEHFKYFGTQSTSNFSYGKVNTLIVKPSFNFRFSRKIKLQTSVDYTKYDAEGTSFGTPSRSNVSATALLNHKVSRAFSYGVNLRKDFTSTFSNPLVFSVDTEYAVTKHYSLQLNGSRNYRVPTFNDLYWQPGGNLDLIPESSYQVDLGQQLSFGFAQLKLNGYFIKTSELIVWKPNSIGLWSPVNIASTQSYGAEIEGHAEVHFKSHYFKLDGHYSYTVSEDTNTKKQLIYVPFHKANFSIAYSYKKLALFFQHAFNGDVFTTEDNLKGRLTSLPSYDVSNLGLEYSLYNKGNNTLSLGGTINNVFNKSYQSVAFRPMPNRNFNIQLHYKF</sequence>
<evidence type="ECO:0000256" key="9">
    <source>
        <dbReference type="ARBA" id="ARBA00023237"/>
    </source>
</evidence>
<accession>A0A1H3YAZ1</accession>
<dbReference type="GO" id="GO:0009279">
    <property type="term" value="C:cell outer membrane"/>
    <property type="evidence" value="ECO:0007669"/>
    <property type="project" value="UniProtKB-SubCell"/>
</dbReference>
<reference evidence="15 16" key="1">
    <citation type="submission" date="2016-10" db="EMBL/GenBank/DDBJ databases">
        <authorList>
            <person name="de Groot N.N."/>
        </authorList>
    </citation>
    <scope>NUCLEOTIDE SEQUENCE [LARGE SCALE GENOMIC DNA]</scope>
    <source>
        <strain evidence="15 16">DSM 23842</strain>
    </source>
</reference>
<dbReference type="EMBL" id="FNQK01000006">
    <property type="protein sequence ID" value="SEA08144.1"/>
    <property type="molecule type" value="Genomic_DNA"/>
</dbReference>
<evidence type="ECO:0000256" key="5">
    <source>
        <dbReference type="ARBA" id="ARBA00022729"/>
    </source>
</evidence>
<keyword evidence="8" id="KW-0675">Receptor</keyword>
<proteinExistence type="inferred from homology"/>
<keyword evidence="6 11" id="KW-0798">TonB box</keyword>
<comment type="similarity">
    <text evidence="10 11">Belongs to the TonB-dependent receptor family.</text>
</comment>
<dbReference type="PANTHER" id="PTHR30069">
    <property type="entry name" value="TONB-DEPENDENT OUTER MEMBRANE RECEPTOR"/>
    <property type="match status" value="1"/>
</dbReference>
<evidence type="ECO:0000256" key="12">
    <source>
        <dbReference type="SAM" id="SignalP"/>
    </source>
</evidence>